<keyword evidence="5 9" id="KW-0653">Protein transport</keyword>
<evidence type="ECO:0000256" key="6">
    <source>
        <dbReference type="ARBA" id="ARBA00022989"/>
    </source>
</evidence>
<evidence type="ECO:0000256" key="2">
    <source>
        <dbReference type="ARBA" id="ARBA00008445"/>
    </source>
</evidence>
<evidence type="ECO:0000256" key="7">
    <source>
        <dbReference type="ARBA" id="ARBA00023010"/>
    </source>
</evidence>
<keyword evidence="7 9" id="KW-0811">Translocation</keyword>
<evidence type="ECO:0000256" key="4">
    <source>
        <dbReference type="ARBA" id="ARBA00022692"/>
    </source>
</evidence>
<keyword evidence="9" id="KW-1003">Cell membrane</keyword>
<keyword evidence="3 9" id="KW-0813">Transport</keyword>
<evidence type="ECO:0000256" key="5">
    <source>
        <dbReference type="ARBA" id="ARBA00022927"/>
    </source>
</evidence>
<evidence type="ECO:0000313" key="11">
    <source>
        <dbReference type="Proteomes" id="UP001652442"/>
    </source>
</evidence>
<keyword evidence="6 9" id="KW-1133">Transmembrane helix</keyword>
<keyword evidence="4 9" id="KW-0812">Transmembrane</keyword>
<dbReference type="Proteomes" id="UP001652442">
    <property type="component" value="Unassembled WGS sequence"/>
</dbReference>
<evidence type="ECO:0000256" key="1">
    <source>
        <dbReference type="ARBA" id="ARBA00004141"/>
    </source>
</evidence>
<gene>
    <name evidence="10" type="primary">secG</name>
    <name evidence="10" type="ORF">OCV88_00620</name>
</gene>
<comment type="subcellular location">
    <subcellularLocation>
        <location evidence="9">Cell membrane</location>
        <topology evidence="9">Multi-pass membrane protein</topology>
    </subcellularLocation>
    <subcellularLocation>
        <location evidence="1">Membrane</location>
        <topology evidence="1">Multi-pass membrane protein</topology>
    </subcellularLocation>
</comment>
<dbReference type="RefSeq" id="WP_158423716.1">
    <property type="nucleotide sequence ID" value="NZ_JAOQJQ010000001.1"/>
</dbReference>
<dbReference type="Pfam" id="PF03840">
    <property type="entry name" value="SecG"/>
    <property type="match status" value="1"/>
</dbReference>
<evidence type="ECO:0000256" key="3">
    <source>
        <dbReference type="ARBA" id="ARBA00022448"/>
    </source>
</evidence>
<organism evidence="10 11">
    <name type="scientific">Brotonthovivens ammoniilytica</name>
    <dbReference type="NCBI Taxonomy" id="2981725"/>
    <lineage>
        <taxon>Bacteria</taxon>
        <taxon>Bacillati</taxon>
        <taxon>Bacillota</taxon>
        <taxon>Clostridia</taxon>
        <taxon>Lachnospirales</taxon>
        <taxon>Lachnospiraceae</taxon>
        <taxon>Brotonthovivens</taxon>
    </lineage>
</organism>
<keyword evidence="8 9" id="KW-0472">Membrane</keyword>
<dbReference type="InterPro" id="IPR004692">
    <property type="entry name" value="SecG"/>
</dbReference>
<feature type="transmembrane region" description="Helical" evidence="9">
    <location>
        <begin position="59"/>
        <end position="79"/>
    </location>
</feature>
<comment type="function">
    <text evidence="9">Involved in protein export. Participates in an early event of protein translocation.</text>
</comment>
<reference evidence="10 11" key="1">
    <citation type="journal article" date="2021" name="ISME Commun">
        <title>Automated analysis of genomic sequences facilitates high-throughput and comprehensive description of bacteria.</title>
        <authorList>
            <person name="Hitch T.C.A."/>
        </authorList>
    </citation>
    <scope>NUCLEOTIDE SEQUENCE [LARGE SCALE GENOMIC DNA]</scope>
    <source>
        <strain evidence="10 11">Sanger_109</strain>
    </source>
</reference>
<evidence type="ECO:0000256" key="9">
    <source>
        <dbReference type="RuleBase" id="RU365087"/>
    </source>
</evidence>
<proteinExistence type="inferred from homology"/>
<sequence>MEIARTIIMIIFIILSIAITVIILMQEGKSGGLGAIAGAADSYWGKNKGRSMEGVLVKLTRVFVVLFLLIAAFLCIARFA</sequence>
<evidence type="ECO:0000313" key="10">
    <source>
        <dbReference type="EMBL" id="MCU6760835.1"/>
    </source>
</evidence>
<evidence type="ECO:0000256" key="8">
    <source>
        <dbReference type="ARBA" id="ARBA00023136"/>
    </source>
</evidence>
<dbReference type="EMBL" id="JAOQJQ010000001">
    <property type="protein sequence ID" value="MCU6760835.1"/>
    <property type="molecule type" value="Genomic_DNA"/>
</dbReference>
<accession>A0ABT2TF67</accession>
<dbReference type="NCBIfam" id="TIGR00810">
    <property type="entry name" value="secG"/>
    <property type="match status" value="1"/>
</dbReference>
<keyword evidence="11" id="KW-1185">Reference proteome</keyword>
<comment type="caution">
    <text evidence="10">The sequence shown here is derived from an EMBL/GenBank/DDBJ whole genome shotgun (WGS) entry which is preliminary data.</text>
</comment>
<dbReference type="PRINTS" id="PR01651">
    <property type="entry name" value="SECGEXPORT"/>
</dbReference>
<feature type="transmembrane region" description="Helical" evidence="9">
    <location>
        <begin position="7"/>
        <end position="25"/>
    </location>
</feature>
<protein>
    <recommendedName>
        <fullName evidence="9">Protein-export membrane protein SecG</fullName>
    </recommendedName>
</protein>
<comment type="similarity">
    <text evidence="2 9">Belongs to the SecG family.</text>
</comment>
<name>A0ABT2TF67_9FIRM</name>